<name>A0AA39TJD8_ARMTA</name>
<comment type="caution">
    <text evidence="2">The sequence shown here is derived from an EMBL/GenBank/DDBJ whole genome shotgun (WGS) entry which is preliminary data.</text>
</comment>
<organism evidence="2 3">
    <name type="scientific">Armillaria tabescens</name>
    <name type="common">Ringless honey mushroom</name>
    <name type="synonym">Agaricus tabescens</name>
    <dbReference type="NCBI Taxonomy" id="1929756"/>
    <lineage>
        <taxon>Eukaryota</taxon>
        <taxon>Fungi</taxon>
        <taxon>Dikarya</taxon>
        <taxon>Basidiomycota</taxon>
        <taxon>Agaricomycotina</taxon>
        <taxon>Agaricomycetes</taxon>
        <taxon>Agaricomycetidae</taxon>
        <taxon>Agaricales</taxon>
        <taxon>Marasmiineae</taxon>
        <taxon>Physalacriaceae</taxon>
        <taxon>Desarmillaria</taxon>
    </lineage>
</organism>
<reference evidence="2" key="1">
    <citation type="submission" date="2023-06" db="EMBL/GenBank/DDBJ databases">
        <authorList>
            <consortium name="Lawrence Berkeley National Laboratory"/>
            <person name="Ahrendt S."/>
            <person name="Sahu N."/>
            <person name="Indic B."/>
            <person name="Wong-Bajracharya J."/>
            <person name="Merenyi Z."/>
            <person name="Ke H.-M."/>
            <person name="Monk M."/>
            <person name="Kocsube S."/>
            <person name="Drula E."/>
            <person name="Lipzen A."/>
            <person name="Balint B."/>
            <person name="Henrissat B."/>
            <person name="Andreopoulos B."/>
            <person name="Martin F.M."/>
            <person name="Harder C.B."/>
            <person name="Rigling D."/>
            <person name="Ford K.L."/>
            <person name="Foster G.D."/>
            <person name="Pangilinan J."/>
            <person name="Papanicolaou A."/>
            <person name="Barry K."/>
            <person name="LaButti K."/>
            <person name="Viragh M."/>
            <person name="Koriabine M."/>
            <person name="Yan M."/>
            <person name="Riley R."/>
            <person name="Champramary S."/>
            <person name="Plett K.L."/>
            <person name="Tsai I.J."/>
            <person name="Slot J."/>
            <person name="Sipos G."/>
            <person name="Plett J."/>
            <person name="Nagy L.G."/>
            <person name="Grigoriev I.V."/>
        </authorList>
    </citation>
    <scope>NUCLEOTIDE SEQUENCE</scope>
    <source>
        <strain evidence="2">CCBAS 213</strain>
    </source>
</reference>
<evidence type="ECO:0000313" key="2">
    <source>
        <dbReference type="EMBL" id="KAK0461142.1"/>
    </source>
</evidence>
<dbReference type="GeneID" id="85356157"/>
<evidence type="ECO:0000259" key="1">
    <source>
        <dbReference type="Pfam" id="PF00149"/>
    </source>
</evidence>
<dbReference type="RefSeq" id="XP_060333039.1">
    <property type="nucleotide sequence ID" value="XM_060472609.1"/>
</dbReference>
<protein>
    <submittedName>
        <fullName evidence="2">Metallo-dependent phosphatase-like protein</fullName>
    </submittedName>
</protein>
<dbReference type="PANTHER" id="PTHR12905:SF0">
    <property type="entry name" value="CALCINEURIN-LIKE PHOSPHOESTERASE DOMAIN-CONTAINING PROTEIN"/>
    <property type="match status" value="1"/>
</dbReference>
<gene>
    <name evidence="2" type="ORF">EV420DRAFT_1530548</name>
</gene>
<dbReference type="InterPro" id="IPR051693">
    <property type="entry name" value="UPF0046_metallophosphoest"/>
</dbReference>
<dbReference type="CDD" id="cd07379">
    <property type="entry name" value="MPP_239FB"/>
    <property type="match status" value="1"/>
</dbReference>
<dbReference type="GO" id="GO:0016787">
    <property type="term" value="F:hydrolase activity"/>
    <property type="evidence" value="ECO:0007669"/>
    <property type="project" value="InterPro"/>
</dbReference>
<dbReference type="InterPro" id="IPR004843">
    <property type="entry name" value="Calcineurin-like_PHP"/>
</dbReference>
<sequence length="352" mass="40067">MNALKQVSKRYLFKLEAPRKPSIAVMENHMGAVVLESDTEVVYVEYDNPFQLPPPPSDEWTRFVCISDTHSHTFDVPWGDVLIHSGDLTNTGTLREFEKTMEWLRSLPHKTKVIIAGNHDLSLDRHDDWYDKNYKGWHTKPENLEPISELLKGPKAKNAGIVYLQDESHTFQVKEGGRTWSVYGSPWSPEFCDWAFNYDRRDGKRLISQFPKTDILLTHGPPLGIFDLTNSCIRAGCRDLTNRLPYLRPRIHLFGHIHEGHGAYVHEWLAGSIETPEVQPENDLDGDYIDDADDYMDDGVDLPEPCSLSQGGDRTVFVNAANWPMGRRAWGPKGRTPFGGPGFRPIVVDLKD</sequence>
<dbReference type="PANTHER" id="PTHR12905">
    <property type="entry name" value="METALLOPHOSPHOESTERASE"/>
    <property type="match status" value="1"/>
</dbReference>
<evidence type="ECO:0000313" key="3">
    <source>
        <dbReference type="Proteomes" id="UP001175211"/>
    </source>
</evidence>
<dbReference type="EMBL" id="JAUEPS010000011">
    <property type="protein sequence ID" value="KAK0461142.1"/>
    <property type="molecule type" value="Genomic_DNA"/>
</dbReference>
<accession>A0AA39TJD8</accession>
<dbReference type="Pfam" id="PF00149">
    <property type="entry name" value="Metallophos"/>
    <property type="match status" value="1"/>
</dbReference>
<dbReference type="Proteomes" id="UP001175211">
    <property type="component" value="Unassembled WGS sequence"/>
</dbReference>
<feature type="domain" description="Calcineurin-like phosphoesterase" evidence="1">
    <location>
        <begin position="62"/>
        <end position="259"/>
    </location>
</feature>
<dbReference type="AlphaFoldDB" id="A0AA39TJD8"/>
<dbReference type="SUPFAM" id="SSF56300">
    <property type="entry name" value="Metallo-dependent phosphatases"/>
    <property type="match status" value="1"/>
</dbReference>
<proteinExistence type="predicted"/>
<keyword evidence="3" id="KW-1185">Reference proteome</keyword>
<dbReference type="InterPro" id="IPR029052">
    <property type="entry name" value="Metallo-depent_PP-like"/>
</dbReference>
<dbReference type="Gene3D" id="3.60.21.10">
    <property type="match status" value="1"/>
</dbReference>